<dbReference type="GO" id="GO:0016780">
    <property type="term" value="F:phosphotransferase activity, for other substituted phosphate groups"/>
    <property type="evidence" value="ECO:0007669"/>
    <property type="project" value="InterPro"/>
</dbReference>
<evidence type="ECO:0000313" key="17">
    <source>
        <dbReference type="EMBL" id="CAB5019360.1"/>
    </source>
</evidence>
<keyword evidence="4 11" id="KW-0812">Transmembrane</keyword>
<dbReference type="PANTHER" id="PTHR14269">
    <property type="entry name" value="CDP-DIACYLGLYCEROL--GLYCEROL-3-PHOSPHATE 3-PHOSPHATIDYLTRANSFERASE-RELATED"/>
    <property type="match status" value="1"/>
</dbReference>
<evidence type="ECO:0000313" key="12">
    <source>
        <dbReference type="EMBL" id="CAB4711436.1"/>
    </source>
</evidence>
<reference evidence="13" key="1">
    <citation type="submission" date="2020-05" db="EMBL/GenBank/DDBJ databases">
        <authorList>
            <person name="Chiriac C."/>
            <person name="Salcher M."/>
            <person name="Ghai R."/>
            <person name="Kavagutti S V."/>
        </authorList>
    </citation>
    <scope>NUCLEOTIDE SEQUENCE</scope>
</reference>
<evidence type="ECO:0000256" key="4">
    <source>
        <dbReference type="ARBA" id="ARBA00022692"/>
    </source>
</evidence>
<dbReference type="PANTHER" id="PTHR14269:SF62">
    <property type="entry name" value="CDP-DIACYLGLYCEROL--GLYCEROL-3-PHOSPHATE 3-PHOSPHATIDYLTRANSFERASE 1, CHLOROPLASTIC"/>
    <property type="match status" value="1"/>
</dbReference>
<dbReference type="InterPro" id="IPR000462">
    <property type="entry name" value="CDP-OH_P_trans"/>
</dbReference>
<sequence length="226" mass="25307">MTQRDHCAPMRTKVAGMENPAEPSTRPAAGSDEHGSGERVWGLWTWPNLITLIRLGCLPIFLWLLLGRDDRAAAAWILLGLGATDWVDGWVARRFNQVSEFGKMFDPTADRLLFIVGLIAIMIDGSAPLWFCLLVFVREVLFGGTVAILTLFFKMERFDVTYLGKWATFLLMGVFPAFVMSASGIRFHEFFAAAAWVAGPIGLALSYYTAWLYLPTIRANLRRSHS</sequence>
<dbReference type="PROSITE" id="PS00379">
    <property type="entry name" value="CDP_ALCOHOL_P_TRANSF"/>
    <property type="match status" value="1"/>
</dbReference>
<evidence type="ECO:0000256" key="7">
    <source>
        <dbReference type="ARBA" id="ARBA00023136"/>
    </source>
</evidence>
<feature type="region of interest" description="Disordered" evidence="10">
    <location>
        <begin position="1"/>
        <end position="34"/>
    </location>
</feature>
<dbReference type="EMBL" id="CAFAAL010000006">
    <property type="protein sequence ID" value="CAB4792806.1"/>
    <property type="molecule type" value="Genomic_DNA"/>
</dbReference>
<feature type="transmembrane region" description="Helical" evidence="11">
    <location>
        <begin position="49"/>
        <end position="66"/>
    </location>
</feature>
<dbReference type="InterPro" id="IPR048254">
    <property type="entry name" value="CDP_ALCOHOL_P_TRANSF_CS"/>
</dbReference>
<dbReference type="AlphaFoldDB" id="A0A6J6V322"/>
<proteinExistence type="predicted"/>
<dbReference type="EMBL" id="CAEZZP010000014">
    <property type="protein sequence ID" value="CAB4764927.1"/>
    <property type="molecule type" value="Genomic_DNA"/>
</dbReference>
<keyword evidence="6" id="KW-0443">Lipid metabolism</keyword>
<keyword evidence="5 11" id="KW-1133">Transmembrane helix</keyword>
<evidence type="ECO:0000313" key="15">
    <source>
        <dbReference type="EMBL" id="CAB4861939.1"/>
    </source>
</evidence>
<organism evidence="13">
    <name type="scientific">freshwater metagenome</name>
    <dbReference type="NCBI Taxonomy" id="449393"/>
    <lineage>
        <taxon>unclassified sequences</taxon>
        <taxon>metagenomes</taxon>
        <taxon>ecological metagenomes</taxon>
    </lineage>
</organism>
<dbReference type="EMBL" id="CAFBLJ010000017">
    <property type="protein sequence ID" value="CAB4861939.1"/>
    <property type="molecule type" value="Genomic_DNA"/>
</dbReference>
<dbReference type="Gene3D" id="1.20.120.1760">
    <property type="match status" value="1"/>
</dbReference>
<keyword evidence="9" id="KW-1208">Phospholipid metabolism</keyword>
<evidence type="ECO:0000313" key="13">
    <source>
        <dbReference type="EMBL" id="CAB4764927.1"/>
    </source>
</evidence>
<feature type="transmembrane region" description="Helical" evidence="11">
    <location>
        <begin position="166"/>
        <end position="185"/>
    </location>
</feature>
<dbReference type="InterPro" id="IPR050324">
    <property type="entry name" value="CDP-alcohol_PTase-I"/>
</dbReference>
<gene>
    <name evidence="12" type="ORF">UFOPK2658_00428</name>
    <name evidence="13" type="ORF">UFOPK2880_00387</name>
    <name evidence="14" type="ORF">UFOPK3004_00143</name>
    <name evidence="15" type="ORF">UFOPK3304_00506</name>
    <name evidence="16" type="ORF">UFOPK3494_00159</name>
    <name evidence="17" type="ORF">UFOPK4134_00177</name>
</gene>
<evidence type="ECO:0000256" key="11">
    <source>
        <dbReference type="SAM" id="Phobius"/>
    </source>
</evidence>
<evidence type="ECO:0000313" key="16">
    <source>
        <dbReference type="EMBL" id="CAB4888758.1"/>
    </source>
</evidence>
<evidence type="ECO:0000256" key="3">
    <source>
        <dbReference type="ARBA" id="ARBA00022679"/>
    </source>
</evidence>
<dbReference type="EMBL" id="CAEZYH010000009">
    <property type="protein sequence ID" value="CAB4711436.1"/>
    <property type="molecule type" value="Genomic_DNA"/>
</dbReference>
<accession>A0A6J6V322</accession>
<keyword evidence="7 11" id="KW-0472">Membrane</keyword>
<keyword evidence="2" id="KW-0444">Lipid biosynthesis</keyword>
<evidence type="ECO:0000256" key="6">
    <source>
        <dbReference type="ARBA" id="ARBA00023098"/>
    </source>
</evidence>
<dbReference type="InterPro" id="IPR043130">
    <property type="entry name" value="CDP-OH_PTrfase_TM_dom"/>
</dbReference>
<evidence type="ECO:0000256" key="8">
    <source>
        <dbReference type="ARBA" id="ARBA00023209"/>
    </source>
</evidence>
<evidence type="ECO:0000256" key="9">
    <source>
        <dbReference type="ARBA" id="ARBA00023264"/>
    </source>
</evidence>
<dbReference type="EMBL" id="CAFBPS010000005">
    <property type="protein sequence ID" value="CAB5019360.1"/>
    <property type="molecule type" value="Genomic_DNA"/>
</dbReference>
<evidence type="ECO:0000256" key="1">
    <source>
        <dbReference type="ARBA" id="ARBA00004141"/>
    </source>
</evidence>
<evidence type="ECO:0000313" key="14">
    <source>
        <dbReference type="EMBL" id="CAB4792806.1"/>
    </source>
</evidence>
<dbReference type="EMBL" id="CAFBMF010000005">
    <property type="protein sequence ID" value="CAB4888758.1"/>
    <property type="molecule type" value="Genomic_DNA"/>
</dbReference>
<evidence type="ECO:0000256" key="5">
    <source>
        <dbReference type="ARBA" id="ARBA00022989"/>
    </source>
</evidence>
<keyword evidence="3" id="KW-0808">Transferase</keyword>
<dbReference type="GO" id="GO:0016020">
    <property type="term" value="C:membrane"/>
    <property type="evidence" value="ECO:0007669"/>
    <property type="project" value="UniProtKB-SubCell"/>
</dbReference>
<evidence type="ECO:0000256" key="10">
    <source>
        <dbReference type="SAM" id="MobiDB-lite"/>
    </source>
</evidence>
<name>A0A6J6V322_9ZZZZ</name>
<dbReference type="GO" id="GO:0046474">
    <property type="term" value="P:glycerophospholipid biosynthetic process"/>
    <property type="evidence" value="ECO:0007669"/>
    <property type="project" value="TreeGrafter"/>
</dbReference>
<dbReference type="Pfam" id="PF01066">
    <property type="entry name" value="CDP-OH_P_transf"/>
    <property type="match status" value="1"/>
</dbReference>
<keyword evidence="8" id="KW-0594">Phospholipid biosynthesis</keyword>
<feature type="transmembrane region" description="Helical" evidence="11">
    <location>
        <begin position="136"/>
        <end position="154"/>
    </location>
</feature>
<feature type="transmembrane region" description="Helical" evidence="11">
    <location>
        <begin position="191"/>
        <end position="214"/>
    </location>
</feature>
<protein>
    <submittedName>
        <fullName evidence="13">Unannotated protein</fullName>
    </submittedName>
</protein>
<evidence type="ECO:0000256" key="2">
    <source>
        <dbReference type="ARBA" id="ARBA00022516"/>
    </source>
</evidence>
<feature type="transmembrane region" description="Helical" evidence="11">
    <location>
        <begin position="112"/>
        <end position="130"/>
    </location>
</feature>
<comment type="subcellular location">
    <subcellularLocation>
        <location evidence="1">Membrane</location>
        <topology evidence="1">Multi-pass membrane protein</topology>
    </subcellularLocation>
</comment>